<gene>
    <name evidence="2" type="ORF">ACFSR3_12005</name>
</gene>
<feature type="domain" description="HD/PDEase" evidence="1">
    <location>
        <begin position="53"/>
        <end position="178"/>
    </location>
</feature>
<keyword evidence="3" id="KW-1185">Reference proteome</keyword>
<dbReference type="EMBL" id="JBHUMD010000026">
    <property type="protein sequence ID" value="MFD2602784.1"/>
    <property type="molecule type" value="Genomic_DNA"/>
</dbReference>
<evidence type="ECO:0000259" key="1">
    <source>
        <dbReference type="SMART" id="SM00471"/>
    </source>
</evidence>
<dbReference type="PANTHER" id="PTHR11373:SF4">
    <property type="entry name" value="DEOXYNUCLEOSIDE TRIPHOSPHATE TRIPHOSPHOHYDROLASE SAMHD1"/>
    <property type="match status" value="1"/>
</dbReference>
<evidence type="ECO:0000313" key="2">
    <source>
        <dbReference type="EMBL" id="MFD2602784.1"/>
    </source>
</evidence>
<dbReference type="RefSeq" id="WP_379821221.1">
    <property type="nucleotide sequence ID" value="NZ_JBHUMD010000026.1"/>
</dbReference>
<dbReference type="InterPro" id="IPR045509">
    <property type="entry name" value="HD_assoc_2"/>
</dbReference>
<comment type="caution">
    <text evidence="2">The sequence shown here is derived from an EMBL/GenBank/DDBJ whole genome shotgun (WGS) entry which is preliminary data.</text>
</comment>
<dbReference type="Proteomes" id="UP001597480">
    <property type="component" value="Unassembled WGS sequence"/>
</dbReference>
<name>A0ABW5NUQ5_9FLAO</name>
<dbReference type="Gene3D" id="1.10.3210.10">
    <property type="entry name" value="Hypothetical protein af1432"/>
    <property type="match status" value="1"/>
</dbReference>
<dbReference type="Pfam" id="PF01966">
    <property type="entry name" value="HD"/>
    <property type="match status" value="1"/>
</dbReference>
<accession>A0ABW5NUQ5</accession>
<proteinExistence type="predicted"/>
<dbReference type="SMART" id="SM00471">
    <property type="entry name" value="HDc"/>
    <property type="match status" value="1"/>
</dbReference>
<sequence>MGEINKLKILNDPIYGFITITNPLVYDLIQHPYFQRLRRISQMGMSYLVYPGAHHTRFHHALGCMHIMQKTIQVLKFKGTEISEEEETALNIAILLHDIGHGPFSHAMEHSIAESVHHEAISLLFMNRLNDIFDGKLTLAIKIFKGEYHRHFMLQLISSQLDMDRMDYLKRDSFYSGVAEGNINSERLIQMFDVKDDMLVIEEKGIYSVEKFLVARRLMYWQAYLHKTSVAAELIMTKILKRAKELTQSGITLPASEPLQFFMKNKVTLDDFNDDVLNKFSYLDDFDIVSAVKSWQFNDDFVLSELSKMIINRDLLKIRMRSEKVSKGEVSDLLERFVKISGLTEKEAEYFVFKGKIKNQAYNKTGEPIHILKKDRTIEDVVEASDQLNLKALSKPVTKYYLCFPKVLLEQAAFN</sequence>
<dbReference type="InterPro" id="IPR050135">
    <property type="entry name" value="dGTPase-like"/>
</dbReference>
<evidence type="ECO:0000313" key="3">
    <source>
        <dbReference type="Proteomes" id="UP001597480"/>
    </source>
</evidence>
<reference evidence="3" key="1">
    <citation type="journal article" date="2019" name="Int. J. Syst. Evol. Microbiol.">
        <title>The Global Catalogue of Microorganisms (GCM) 10K type strain sequencing project: providing services to taxonomists for standard genome sequencing and annotation.</title>
        <authorList>
            <consortium name="The Broad Institute Genomics Platform"/>
            <consortium name="The Broad Institute Genome Sequencing Center for Infectious Disease"/>
            <person name="Wu L."/>
            <person name="Ma J."/>
        </authorList>
    </citation>
    <scope>NUCLEOTIDE SEQUENCE [LARGE SCALE GENOMIC DNA]</scope>
    <source>
        <strain evidence="3">KCTC 42107</strain>
    </source>
</reference>
<dbReference type="InterPro" id="IPR003607">
    <property type="entry name" value="HD/PDEase_dom"/>
</dbReference>
<protein>
    <submittedName>
        <fullName evidence="2">HD domain-containing protein</fullName>
    </submittedName>
</protein>
<dbReference type="InterPro" id="IPR006674">
    <property type="entry name" value="HD_domain"/>
</dbReference>
<dbReference type="PANTHER" id="PTHR11373">
    <property type="entry name" value="DEOXYNUCLEOSIDE TRIPHOSPHATE TRIPHOSPHOHYDROLASE"/>
    <property type="match status" value="1"/>
</dbReference>
<dbReference type="Pfam" id="PF19276">
    <property type="entry name" value="HD_assoc_2"/>
    <property type="match status" value="1"/>
</dbReference>
<organism evidence="2 3">
    <name type="scientific">Flavobacterium suzhouense</name>
    <dbReference type="NCBI Taxonomy" id="1529638"/>
    <lineage>
        <taxon>Bacteria</taxon>
        <taxon>Pseudomonadati</taxon>
        <taxon>Bacteroidota</taxon>
        <taxon>Flavobacteriia</taxon>
        <taxon>Flavobacteriales</taxon>
        <taxon>Flavobacteriaceae</taxon>
        <taxon>Flavobacterium</taxon>
    </lineage>
</organism>
<dbReference type="CDD" id="cd00077">
    <property type="entry name" value="HDc"/>
    <property type="match status" value="1"/>
</dbReference>
<dbReference type="SUPFAM" id="SSF109604">
    <property type="entry name" value="HD-domain/PDEase-like"/>
    <property type="match status" value="1"/>
</dbReference>